<evidence type="ECO:0000256" key="1">
    <source>
        <dbReference type="SAM" id="MobiDB-lite"/>
    </source>
</evidence>
<name>A0A8J3TK97_9ACTN</name>
<feature type="region of interest" description="Disordered" evidence="1">
    <location>
        <begin position="67"/>
        <end position="93"/>
    </location>
</feature>
<evidence type="ECO:0000313" key="2">
    <source>
        <dbReference type="EMBL" id="GII26727.1"/>
    </source>
</evidence>
<feature type="region of interest" description="Disordered" evidence="1">
    <location>
        <begin position="1"/>
        <end position="26"/>
    </location>
</feature>
<proteinExistence type="predicted"/>
<dbReference type="Proteomes" id="UP000650628">
    <property type="component" value="Unassembled WGS sequence"/>
</dbReference>
<evidence type="ECO:0000313" key="3">
    <source>
        <dbReference type="Proteomes" id="UP000650628"/>
    </source>
</evidence>
<protein>
    <submittedName>
        <fullName evidence="2">Uncharacterized protein</fullName>
    </submittedName>
</protein>
<keyword evidence="3" id="KW-1185">Reference proteome</keyword>
<feature type="compositionally biased region" description="Pro residues" evidence="1">
    <location>
        <begin position="76"/>
        <end position="86"/>
    </location>
</feature>
<comment type="caution">
    <text evidence="2">The sequence shown here is derived from an EMBL/GenBank/DDBJ whole genome shotgun (WGS) entry which is preliminary data.</text>
</comment>
<dbReference type="EMBL" id="BOOO01000001">
    <property type="protein sequence ID" value="GII26727.1"/>
    <property type="molecule type" value="Genomic_DNA"/>
</dbReference>
<reference evidence="2 3" key="1">
    <citation type="submission" date="2021-01" db="EMBL/GenBank/DDBJ databases">
        <title>Whole genome shotgun sequence of Planotetraspora mira NBRC 15435.</title>
        <authorList>
            <person name="Komaki H."/>
            <person name="Tamura T."/>
        </authorList>
    </citation>
    <scope>NUCLEOTIDE SEQUENCE [LARGE SCALE GENOMIC DNA]</scope>
    <source>
        <strain evidence="2 3">NBRC 15435</strain>
    </source>
</reference>
<gene>
    <name evidence="2" type="ORF">Pmi06nite_01690</name>
</gene>
<dbReference type="AlphaFoldDB" id="A0A8J3TK97"/>
<sequence length="102" mass="10996">MGGEQRLGVAAETEVGVDDDRVGPGQCRSHQLQHAIEHDRNVTARVPEFCRQRFHPQLGRFDARGYAAAAGESPSGSPPMPVPPRGTDPSGQVPIRIACRDI</sequence>
<organism evidence="2 3">
    <name type="scientific">Planotetraspora mira</name>
    <dbReference type="NCBI Taxonomy" id="58121"/>
    <lineage>
        <taxon>Bacteria</taxon>
        <taxon>Bacillati</taxon>
        <taxon>Actinomycetota</taxon>
        <taxon>Actinomycetes</taxon>
        <taxon>Streptosporangiales</taxon>
        <taxon>Streptosporangiaceae</taxon>
        <taxon>Planotetraspora</taxon>
    </lineage>
</organism>
<accession>A0A8J3TK97</accession>